<dbReference type="RefSeq" id="WP_319785771.1">
    <property type="nucleotide sequence ID" value="NZ_JAWXRD010000009.1"/>
</dbReference>
<dbReference type="Proteomes" id="UP001275664">
    <property type="component" value="Unassembled WGS sequence"/>
</dbReference>
<accession>A0ABU4QLA2</accession>
<evidence type="ECO:0000313" key="3">
    <source>
        <dbReference type="EMBL" id="MDX6040033.1"/>
    </source>
</evidence>
<evidence type="ECO:0000313" key="4">
    <source>
        <dbReference type="Proteomes" id="UP001275664"/>
    </source>
</evidence>
<dbReference type="Pfam" id="PF15657">
    <property type="entry name" value="Tox-HNH-EHHH"/>
    <property type="match status" value="1"/>
</dbReference>
<dbReference type="InterPro" id="IPR022385">
    <property type="entry name" value="Rhs_assc_core"/>
</dbReference>
<keyword evidence="4" id="KW-1185">Reference proteome</keyword>
<reference evidence="3 4" key="1">
    <citation type="submission" date="2023-11" db="EMBL/GenBank/DDBJ databases">
        <title>Scandinavium wanjuensis sp. nov., isolated from lettuce South Korea.</title>
        <authorList>
            <person name="Park J."/>
            <person name="Park S."/>
            <person name="Oh K.K."/>
            <person name="Cho G.S."/>
            <person name="Franz C.M.A.P."/>
        </authorList>
    </citation>
    <scope>NUCLEOTIDE SEQUENCE [LARGE SCALE GENOMIC DNA]</scope>
    <source>
        <strain evidence="3 4">V105_6</strain>
    </source>
</reference>
<evidence type="ECO:0000259" key="2">
    <source>
        <dbReference type="Pfam" id="PF15657"/>
    </source>
</evidence>
<dbReference type="EMBL" id="JAWXRD010000009">
    <property type="protein sequence ID" value="MDX6040033.1"/>
    <property type="molecule type" value="Genomic_DNA"/>
</dbReference>
<feature type="compositionally biased region" description="Polar residues" evidence="1">
    <location>
        <begin position="140"/>
        <end position="150"/>
    </location>
</feature>
<name>A0ABU4QLA2_9ENTR</name>
<feature type="region of interest" description="Disordered" evidence="1">
    <location>
        <begin position="114"/>
        <end position="160"/>
    </location>
</feature>
<organism evidence="3 4">
    <name type="scientific">Scandinavium lactucae</name>
    <dbReference type="NCBI Taxonomy" id="3095028"/>
    <lineage>
        <taxon>Bacteria</taxon>
        <taxon>Pseudomonadati</taxon>
        <taxon>Pseudomonadota</taxon>
        <taxon>Gammaproteobacteria</taxon>
        <taxon>Enterobacterales</taxon>
        <taxon>Enterobacteriaceae</taxon>
        <taxon>Scandinavium</taxon>
    </lineage>
</organism>
<proteinExistence type="predicted"/>
<dbReference type="Gene3D" id="2.180.10.10">
    <property type="entry name" value="RHS repeat-associated core"/>
    <property type="match status" value="1"/>
</dbReference>
<gene>
    <name evidence="3" type="ORF">SIK69_07450</name>
</gene>
<dbReference type="NCBIfam" id="TIGR03696">
    <property type="entry name" value="Rhs_assc_core"/>
    <property type="match status" value="1"/>
</dbReference>
<feature type="non-terminal residue" evidence="3">
    <location>
        <position position="1"/>
    </location>
</feature>
<evidence type="ECO:0000256" key="1">
    <source>
        <dbReference type="SAM" id="MobiDB-lite"/>
    </source>
</evidence>
<comment type="caution">
    <text evidence="3">The sequence shown here is derived from an EMBL/GenBank/DDBJ whole genome shotgun (WGS) entry which is preliminary data.</text>
</comment>
<protein>
    <submittedName>
        <fullName evidence="3">HNH/endonuclease VII fold putative polymorphic toxin</fullName>
    </submittedName>
</protein>
<dbReference type="InterPro" id="IPR028048">
    <property type="entry name" value="Tox-HNH-EHHH"/>
</dbReference>
<feature type="domain" description="HNH/Endo VII superfamily nuclease toxins" evidence="2">
    <location>
        <begin position="83"/>
        <end position="157"/>
    </location>
</feature>
<sequence>YDTETGQYLTPDPIGLAGGVNPYGYVHNPLSWVDPLGLACCPPKYGSRNEAFRAAKRDAGIAMGQQPDLIGRVELTDINGHKTLDTNYKPIITREYHYTRSDGSKIVIQEHSTGHIYGPSGAPGNQGPHFNTRPYDLDSGNGSRNSSVPGTSDHYEFPGR</sequence>